<dbReference type="Gene3D" id="3.90.550.10">
    <property type="entry name" value="Spore Coat Polysaccharide Biosynthesis Protein SpsA, Chain A"/>
    <property type="match status" value="1"/>
</dbReference>
<dbReference type="PANTHER" id="PTHR32125">
    <property type="entry name" value="2-C-METHYL-D-ERYTHRITOL 4-PHOSPHATE CYTIDYLYLTRANSFERASE, CHLOROPLASTIC"/>
    <property type="match status" value="1"/>
</dbReference>
<sequence length="231" mass="26352">MEINVIVLAAGMGNRMQHHQNKQFIQLAGYPILYHTLLVFQKMKAIHNIFLVVRNDEMSYVEKNILTLNDFSKVKKMVKGGNERPDSVHNALKSIEGEGLVLIHDGARPFIKEKDILKLIQVALKCNAAVLGVPVKDTIKSVDTHHLVIKTPDRRLLWAVQTPQAFDLNLIKQAYEKRYACSTDFWDDAMLIEELMNHDVKMVEGSYDNIKITTPSDLAYGEWIAKHQTDD</sequence>
<dbReference type="EC" id="2.7.7.60" evidence="7"/>
<dbReference type="Proteomes" id="UP000279029">
    <property type="component" value="Chromosome"/>
</dbReference>
<dbReference type="PANTHER" id="PTHR32125:SF4">
    <property type="entry name" value="2-C-METHYL-D-ERYTHRITOL 4-PHOSPHATE CYTIDYLYLTRANSFERASE, CHLOROPLASTIC"/>
    <property type="match status" value="1"/>
</dbReference>
<evidence type="ECO:0000256" key="6">
    <source>
        <dbReference type="ARBA" id="ARBA00023229"/>
    </source>
</evidence>
<dbReference type="InterPro" id="IPR018294">
    <property type="entry name" value="ISPD_synthase_CS"/>
</dbReference>
<dbReference type="NCBIfam" id="TIGR00453">
    <property type="entry name" value="ispD"/>
    <property type="match status" value="1"/>
</dbReference>
<dbReference type="EMBL" id="LR130778">
    <property type="protein sequence ID" value="VDN46871.1"/>
    <property type="molecule type" value="Genomic_DNA"/>
</dbReference>
<organism evidence="8 9">
    <name type="scientific">Petrocella atlantisensis</name>
    <dbReference type="NCBI Taxonomy" id="2173034"/>
    <lineage>
        <taxon>Bacteria</taxon>
        <taxon>Bacillati</taxon>
        <taxon>Bacillota</taxon>
        <taxon>Clostridia</taxon>
        <taxon>Lachnospirales</taxon>
        <taxon>Vallitaleaceae</taxon>
        <taxon>Petrocella</taxon>
    </lineage>
</organism>
<reference evidence="8 9" key="1">
    <citation type="submission" date="2018-09" db="EMBL/GenBank/DDBJ databases">
        <authorList>
            <person name="Postec A."/>
        </authorList>
    </citation>
    <scope>NUCLEOTIDE SEQUENCE [LARGE SCALE GENOMIC DNA]</scope>
    <source>
        <strain evidence="8">70B-A</strain>
    </source>
</reference>
<evidence type="ECO:0000256" key="2">
    <source>
        <dbReference type="ARBA" id="ARBA00004787"/>
    </source>
</evidence>
<dbReference type="PROSITE" id="PS01295">
    <property type="entry name" value="ISPD"/>
    <property type="match status" value="1"/>
</dbReference>
<accession>A0A3P7PUJ2</accession>
<evidence type="ECO:0000256" key="1">
    <source>
        <dbReference type="ARBA" id="ARBA00001282"/>
    </source>
</evidence>
<keyword evidence="4 7" id="KW-0808">Transferase</keyword>
<dbReference type="CDD" id="cd02516">
    <property type="entry name" value="CDP-ME_synthetase"/>
    <property type="match status" value="1"/>
</dbReference>
<comment type="pathway">
    <text evidence="2 7">Isoprenoid biosynthesis; isopentenyl diphosphate biosynthesis via DXP pathway; isopentenyl diphosphate from 1-deoxy-D-xylulose 5-phosphate: step 2/6.</text>
</comment>
<dbReference type="RefSeq" id="WP_125136297.1">
    <property type="nucleotide sequence ID" value="NZ_LR130778.1"/>
</dbReference>
<dbReference type="InterPro" id="IPR050088">
    <property type="entry name" value="IspD/TarI_cytidylyltransf_bact"/>
</dbReference>
<feature type="site" description="Positions MEP for the nucleophilic attack" evidence="7">
    <location>
        <position position="211"/>
    </location>
</feature>
<evidence type="ECO:0000313" key="9">
    <source>
        <dbReference type="Proteomes" id="UP000279029"/>
    </source>
</evidence>
<name>A0A3P7PUJ2_9FIRM</name>
<dbReference type="KEGG" id="cbar:PATL70BA_0999"/>
<evidence type="ECO:0000256" key="5">
    <source>
        <dbReference type="ARBA" id="ARBA00022695"/>
    </source>
</evidence>
<dbReference type="HAMAP" id="MF_00108">
    <property type="entry name" value="IspD"/>
    <property type="match status" value="1"/>
</dbReference>
<keyword evidence="6 7" id="KW-0414">Isoprene biosynthesis</keyword>
<dbReference type="InterPro" id="IPR029044">
    <property type="entry name" value="Nucleotide-diphossugar_trans"/>
</dbReference>
<keyword evidence="9" id="KW-1185">Reference proteome</keyword>
<dbReference type="UniPathway" id="UPA00056">
    <property type="reaction ID" value="UER00093"/>
</dbReference>
<dbReference type="FunFam" id="3.90.550.10:FF:000003">
    <property type="entry name" value="2-C-methyl-D-erythritol 4-phosphate cytidylyltransferase"/>
    <property type="match status" value="1"/>
</dbReference>
<evidence type="ECO:0000256" key="4">
    <source>
        <dbReference type="ARBA" id="ARBA00022679"/>
    </source>
</evidence>
<proteinExistence type="inferred from homology"/>
<evidence type="ECO:0000256" key="3">
    <source>
        <dbReference type="ARBA" id="ARBA00009789"/>
    </source>
</evidence>
<dbReference type="AlphaFoldDB" id="A0A3P7PUJ2"/>
<comment type="similarity">
    <text evidence="3 7">Belongs to the IspD/TarI cytidylyltransferase family. IspD subfamily.</text>
</comment>
<dbReference type="Pfam" id="PF01128">
    <property type="entry name" value="IspD"/>
    <property type="match status" value="1"/>
</dbReference>
<feature type="site" description="Transition state stabilizer" evidence="7">
    <location>
        <position position="22"/>
    </location>
</feature>
<dbReference type="OrthoDB" id="9806837at2"/>
<gene>
    <name evidence="7 8" type="primary">ispD</name>
    <name evidence="8" type="ORF">PATL70BA_0999</name>
</gene>
<protein>
    <recommendedName>
        <fullName evidence="7">2-C-methyl-D-erythritol 4-phosphate cytidylyltransferase</fullName>
        <ecNumber evidence="7">2.7.7.60</ecNumber>
    </recommendedName>
    <alternativeName>
        <fullName evidence="7">4-diphosphocytidyl-2C-methyl-D-erythritol synthase</fullName>
    </alternativeName>
    <alternativeName>
        <fullName evidence="7">MEP cytidylyltransferase</fullName>
        <shortName evidence="7">MCT</shortName>
    </alternativeName>
</protein>
<feature type="site" description="Positions MEP for the nucleophilic attack" evidence="7">
    <location>
        <position position="154"/>
    </location>
</feature>
<evidence type="ECO:0000256" key="7">
    <source>
        <dbReference type="HAMAP-Rule" id="MF_00108"/>
    </source>
</evidence>
<dbReference type="InterPro" id="IPR034683">
    <property type="entry name" value="IspD/TarI"/>
</dbReference>
<keyword evidence="5 7" id="KW-0548">Nucleotidyltransferase</keyword>
<comment type="catalytic activity">
    <reaction evidence="1 7">
        <text>2-C-methyl-D-erythritol 4-phosphate + CTP + H(+) = 4-CDP-2-C-methyl-D-erythritol + diphosphate</text>
        <dbReference type="Rhea" id="RHEA:13429"/>
        <dbReference type="ChEBI" id="CHEBI:15378"/>
        <dbReference type="ChEBI" id="CHEBI:33019"/>
        <dbReference type="ChEBI" id="CHEBI:37563"/>
        <dbReference type="ChEBI" id="CHEBI:57823"/>
        <dbReference type="ChEBI" id="CHEBI:58262"/>
        <dbReference type="EC" id="2.7.7.60"/>
    </reaction>
</comment>
<feature type="site" description="Transition state stabilizer" evidence="7">
    <location>
        <position position="15"/>
    </location>
</feature>
<dbReference type="GO" id="GO:0050518">
    <property type="term" value="F:2-C-methyl-D-erythritol 4-phosphate cytidylyltransferase activity"/>
    <property type="evidence" value="ECO:0007669"/>
    <property type="project" value="UniProtKB-UniRule"/>
</dbReference>
<dbReference type="SUPFAM" id="SSF53448">
    <property type="entry name" value="Nucleotide-diphospho-sugar transferases"/>
    <property type="match status" value="1"/>
</dbReference>
<comment type="function">
    <text evidence="7">Catalyzes the formation of 4-diphosphocytidyl-2-C-methyl-D-erythritol from CTP and 2-C-methyl-D-erythritol 4-phosphate (MEP).</text>
</comment>
<dbReference type="GO" id="GO:0019288">
    <property type="term" value="P:isopentenyl diphosphate biosynthetic process, methylerythritol 4-phosphate pathway"/>
    <property type="evidence" value="ECO:0007669"/>
    <property type="project" value="UniProtKB-UniRule"/>
</dbReference>
<evidence type="ECO:0000313" key="8">
    <source>
        <dbReference type="EMBL" id="VDN46871.1"/>
    </source>
</evidence>
<dbReference type="InterPro" id="IPR001228">
    <property type="entry name" value="IspD"/>
</dbReference>